<name>A0A8D8PSD4_9HEMI</name>
<evidence type="ECO:0000313" key="4">
    <source>
        <dbReference type="EMBL" id="CAG6612235.1"/>
    </source>
</evidence>
<dbReference type="PANTHER" id="PTHR35317">
    <property type="entry name" value="OS04G0629600 PROTEIN"/>
    <property type="match status" value="1"/>
</dbReference>
<keyword evidence="1" id="KW-0479">Metal-binding</keyword>
<dbReference type="Pfam" id="PF14223">
    <property type="entry name" value="Retrotran_gag_2"/>
    <property type="match status" value="1"/>
</dbReference>
<proteinExistence type="predicted"/>
<keyword evidence="1" id="KW-0862">Zinc</keyword>
<evidence type="ECO:0000256" key="1">
    <source>
        <dbReference type="PROSITE-ProRule" id="PRU00047"/>
    </source>
</evidence>
<dbReference type="AlphaFoldDB" id="A0A8D8PSD4"/>
<feature type="domain" description="CCHC-type" evidence="3">
    <location>
        <begin position="214"/>
        <end position="227"/>
    </location>
</feature>
<feature type="compositionally biased region" description="Polar residues" evidence="2">
    <location>
        <begin position="317"/>
        <end position="328"/>
    </location>
</feature>
<dbReference type="Pfam" id="PF00098">
    <property type="entry name" value="zf-CCHC"/>
    <property type="match status" value="1"/>
</dbReference>
<dbReference type="SUPFAM" id="SSF57756">
    <property type="entry name" value="Retrovirus zinc finger-like domains"/>
    <property type="match status" value="1"/>
</dbReference>
<dbReference type="PANTHER" id="PTHR35317:SF23">
    <property type="entry name" value="OS04G0629600 PROTEIN"/>
    <property type="match status" value="1"/>
</dbReference>
<dbReference type="InterPro" id="IPR001878">
    <property type="entry name" value="Znf_CCHC"/>
</dbReference>
<feature type="compositionally biased region" description="Gly residues" evidence="2">
    <location>
        <begin position="285"/>
        <end position="298"/>
    </location>
</feature>
<dbReference type="EMBL" id="HBUF01024072">
    <property type="protein sequence ID" value="CAG6612235.1"/>
    <property type="molecule type" value="Transcribed_RNA"/>
</dbReference>
<feature type="compositionally biased region" description="Low complexity" evidence="2">
    <location>
        <begin position="265"/>
        <end position="284"/>
    </location>
</feature>
<evidence type="ECO:0000259" key="3">
    <source>
        <dbReference type="PROSITE" id="PS50158"/>
    </source>
</evidence>
<organism evidence="4">
    <name type="scientific">Cacopsylla melanoneura</name>
    <dbReference type="NCBI Taxonomy" id="428564"/>
    <lineage>
        <taxon>Eukaryota</taxon>
        <taxon>Metazoa</taxon>
        <taxon>Ecdysozoa</taxon>
        <taxon>Arthropoda</taxon>
        <taxon>Hexapoda</taxon>
        <taxon>Insecta</taxon>
        <taxon>Pterygota</taxon>
        <taxon>Neoptera</taxon>
        <taxon>Paraneoptera</taxon>
        <taxon>Hemiptera</taxon>
        <taxon>Sternorrhyncha</taxon>
        <taxon>Psylloidea</taxon>
        <taxon>Psyllidae</taxon>
        <taxon>Psyllinae</taxon>
        <taxon>Cacopsylla</taxon>
    </lineage>
</organism>
<dbReference type="GO" id="GO:0003676">
    <property type="term" value="F:nucleic acid binding"/>
    <property type="evidence" value="ECO:0007669"/>
    <property type="project" value="InterPro"/>
</dbReference>
<feature type="compositionally biased region" description="Gly residues" evidence="2">
    <location>
        <begin position="252"/>
        <end position="264"/>
    </location>
</feature>
<dbReference type="GO" id="GO:0008270">
    <property type="term" value="F:zinc ion binding"/>
    <property type="evidence" value="ECO:0007669"/>
    <property type="project" value="UniProtKB-KW"/>
</dbReference>
<feature type="compositionally biased region" description="Low complexity" evidence="2">
    <location>
        <begin position="237"/>
        <end position="251"/>
    </location>
</feature>
<evidence type="ECO:0000256" key="2">
    <source>
        <dbReference type="SAM" id="MobiDB-lite"/>
    </source>
</evidence>
<feature type="region of interest" description="Disordered" evidence="2">
    <location>
        <begin position="232"/>
        <end position="332"/>
    </location>
</feature>
<protein>
    <submittedName>
        <fullName evidence="4">Copia protein</fullName>
    </submittedName>
</protein>
<accession>A0A8D8PSD4</accession>
<keyword evidence="1" id="KW-0863">Zinc-finger</keyword>
<reference evidence="4" key="1">
    <citation type="submission" date="2021-05" db="EMBL/GenBank/DDBJ databases">
        <authorList>
            <person name="Alioto T."/>
            <person name="Alioto T."/>
            <person name="Gomez Garrido J."/>
        </authorList>
    </citation>
    <scope>NUCLEOTIDE SEQUENCE</scope>
</reference>
<dbReference type="PROSITE" id="PS50158">
    <property type="entry name" value="ZF_CCHC"/>
    <property type="match status" value="1"/>
</dbReference>
<dbReference type="InterPro" id="IPR036875">
    <property type="entry name" value="Znf_CCHC_sf"/>
</dbReference>
<sequence length="390" mass="43967">MSNVKIEPFDGSNFPAWKFRIKCLLAEHDCSGCIEAKITNKGSKKADEKELRKDAKAKNLIVQNVADSHLSLLQNCDCAYEMWNILTNQFEKKGMCGKIMIKKRLINMKMKNNESVQDYSQRFDTVVSELKALGEEVKESEILCQYLIGINEKFSTVVSILENMKEEDLSLDYVKRRLQHEEEKLMFEKPVSNHSNQTDKNMVFQADSGRGPVCFKCGKLGHFQKKCFQNQNNRSYRGNNHGHPNSNHSNNHGGGYSNNHGGGYSNNRGGHYSNNHGGHYPNNRGGRGGYSNNRGGGYSSNRGGFTNNHGGYRENRSQSSLPTGQHGSQLADVETSEEIAFSCELNNCEELVSNELKFYIDSGCTDHIITCKDYFSSYVELNSHIIYLCS</sequence>